<proteinExistence type="predicted"/>
<feature type="domain" description="SAF" evidence="1">
    <location>
        <begin position="46"/>
        <end position="105"/>
    </location>
</feature>
<dbReference type="GO" id="GO:0016787">
    <property type="term" value="F:hydrolase activity"/>
    <property type="evidence" value="ECO:0007669"/>
    <property type="project" value="UniProtKB-KW"/>
</dbReference>
<organism evidence="2 3">
    <name type="scientific">Brachybacterium kimchii</name>
    <dbReference type="NCBI Taxonomy" id="2942909"/>
    <lineage>
        <taxon>Bacteria</taxon>
        <taxon>Bacillati</taxon>
        <taxon>Actinomycetota</taxon>
        <taxon>Actinomycetes</taxon>
        <taxon>Micrococcales</taxon>
        <taxon>Dermabacteraceae</taxon>
        <taxon>Brachybacterium</taxon>
    </lineage>
</organism>
<accession>A0ABY4N6B4</accession>
<gene>
    <name evidence="2" type="ORF">M4486_01700</name>
</gene>
<keyword evidence="2" id="KW-0966">Cell projection</keyword>
<evidence type="ECO:0000313" key="2">
    <source>
        <dbReference type="EMBL" id="UQN30089.1"/>
    </source>
</evidence>
<reference evidence="2" key="1">
    <citation type="submission" date="2022-05" db="EMBL/GenBank/DDBJ databases">
        <title>Genomic analysis of Brachybacterium sp. CBA3104.</title>
        <authorList>
            <person name="Roh S.W."/>
            <person name="Kim Y.B."/>
            <person name="Kim Y."/>
        </authorList>
    </citation>
    <scope>NUCLEOTIDE SEQUENCE</scope>
    <source>
        <strain evidence="2">CBA3104</strain>
    </source>
</reference>
<dbReference type="InterPro" id="IPR013974">
    <property type="entry name" value="SAF"/>
</dbReference>
<keyword evidence="2" id="KW-0378">Hydrolase</keyword>
<keyword evidence="2" id="KW-0969">Cilium</keyword>
<name>A0ABY4N6B4_9MICO</name>
<keyword evidence="3" id="KW-1185">Reference proteome</keyword>
<dbReference type="Pfam" id="PF08666">
    <property type="entry name" value="SAF"/>
    <property type="match status" value="1"/>
</dbReference>
<protein>
    <submittedName>
        <fullName evidence="2">Flagellar biosynthesis protein FlgA</fullName>
    </submittedName>
</protein>
<dbReference type="EMBL" id="CP097218">
    <property type="protein sequence ID" value="UQN30089.1"/>
    <property type="molecule type" value="Genomic_DNA"/>
</dbReference>
<keyword evidence="2" id="KW-0282">Flagellum</keyword>
<evidence type="ECO:0000259" key="1">
    <source>
        <dbReference type="Pfam" id="PF08666"/>
    </source>
</evidence>
<sequence length="212" mass="21970">MPPAPSLMRLRRPRWKDPRLIVGILLVVLSVLLGALLASRASATTTVLVARDEVVVGDEIGPDAFTTAEVRLGDQSGRYASSPGDIPEGSTALQSVHSGELLPVSAIGQGGGGDLRPVVIPVDSAVADSVSQGRPVELWRTAADEQDSDALAEKLVDGATVRRVFEGSTLGMRSMSVEVLVPADDLPEVLEALGSGDRMDVIGVPGDEGVGS</sequence>
<evidence type="ECO:0000313" key="3">
    <source>
        <dbReference type="Proteomes" id="UP001055868"/>
    </source>
</evidence>
<dbReference type="RefSeq" id="WP_249479259.1">
    <property type="nucleotide sequence ID" value="NZ_CP097218.1"/>
</dbReference>
<dbReference type="Proteomes" id="UP001055868">
    <property type="component" value="Chromosome"/>
</dbReference>